<dbReference type="AlphaFoldDB" id="A0A5C3MZ49"/>
<protein>
    <submittedName>
        <fullName evidence="1">Uncharacterized protein</fullName>
    </submittedName>
</protein>
<sequence length="160" mass="18338">MATRHVGVPFVGLGLLIPFEESDELVGHSYQSSHEAKKATTWRRNESPSSFYDSSRELYTQRSCLWLHFEAGCRTPRRCCNSRTDLLTASNDARCDLVRTDRGLAVLSYIKWWLSTPYTLSSLVTNLFWGSTKPVVYKRLQLLRVLHSAATPVIHYYSYA</sequence>
<accession>A0A5C3MZ49</accession>
<reference evidence="1 2" key="1">
    <citation type="journal article" date="2019" name="Nat. Ecol. Evol.">
        <title>Megaphylogeny resolves global patterns of mushroom evolution.</title>
        <authorList>
            <person name="Varga T."/>
            <person name="Krizsan K."/>
            <person name="Foldi C."/>
            <person name="Dima B."/>
            <person name="Sanchez-Garcia M."/>
            <person name="Sanchez-Ramirez S."/>
            <person name="Szollosi G.J."/>
            <person name="Szarkandi J.G."/>
            <person name="Papp V."/>
            <person name="Albert L."/>
            <person name="Andreopoulos W."/>
            <person name="Angelini C."/>
            <person name="Antonin V."/>
            <person name="Barry K.W."/>
            <person name="Bougher N.L."/>
            <person name="Buchanan P."/>
            <person name="Buyck B."/>
            <person name="Bense V."/>
            <person name="Catcheside P."/>
            <person name="Chovatia M."/>
            <person name="Cooper J."/>
            <person name="Damon W."/>
            <person name="Desjardin D."/>
            <person name="Finy P."/>
            <person name="Geml J."/>
            <person name="Haridas S."/>
            <person name="Hughes K."/>
            <person name="Justo A."/>
            <person name="Karasinski D."/>
            <person name="Kautmanova I."/>
            <person name="Kiss B."/>
            <person name="Kocsube S."/>
            <person name="Kotiranta H."/>
            <person name="LaButti K.M."/>
            <person name="Lechner B.E."/>
            <person name="Liimatainen K."/>
            <person name="Lipzen A."/>
            <person name="Lukacs Z."/>
            <person name="Mihaltcheva S."/>
            <person name="Morgado L.N."/>
            <person name="Niskanen T."/>
            <person name="Noordeloos M.E."/>
            <person name="Ohm R.A."/>
            <person name="Ortiz-Santana B."/>
            <person name="Ovrebo C."/>
            <person name="Racz N."/>
            <person name="Riley R."/>
            <person name="Savchenko A."/>
            <person name="Shiryaev A."/>
            <person name="Soop K."/>
            <person name="Spirin V."/>
            <person name="Szebenyi C."/>
            <person name="Tomsovsky M."/>
            <person name="Tulloss R.E."/>
            <person name="Uehling J."/>
            <person name="Grigoriev I.V."/>
            <person name="Vagvolgyi C."/>
            <person name="Papp T."/>
            <person name="Martin F.M."/>
            <person name="Miettinen O."/>
            <person name="Hibbett D.S."/>
            <person name="Nagy L.G."/>
        </authorList>
    </citation>
    <scope>NUCLEOTIDE SEQUENCE [LARGE SCALE GENOMIC DNA]</scope>
    <source>
        <strain evidence="1 2">OMC1185</strain>
    </source>
</reference>
<evidence type="ECO:0000313" key="2">
    <source>
        <dbReference type="Proteomes" id="UP000305948"/>
    </source>
</evidence>
<evidence type="ECO:0000313" key="1">
    <source>
        <dbReference type="EMBL" id="TFK50480.1"/>
    </source>
</evidence>
<keyword evidence="2" id="KW-1185">Reference proteome</keyword>
<dbReference type="EMBL" id="ML213513">
    <property type="protein sequence ID" value="TFK50480.1"/>
    <property type="molecule type" value="Genomic_DNA"/>
</dbReference>
<organism evidence="1 2">
    <name type="scientific">Heliocybe sulcata</name>
    <dbReference type="NCBI Taxonomy" id="5364"/>
    <lineage>
        <taxon>Eukaryota</taxon>
        <taxon>Fungi</taxon>
        <taxon>Dikarya</taxon>
        <taxon>Basidiomycota</taxon>
        <taxon>Agaricomycotina</taxon>
        <taxon>Agaricomycetes</taxon>
        <taxon>Gloeophyllales</taxon>
        <taxon>Gloeophyllaceae</taxon>
        <taxon>Heliocybe</taxon>
    </lineage>
</organism>
<name>A0A5C3MZ49_9AGAM</name>
<gene>
    <name evidence="1" type="ORF">OE88DRAFT_261363</name>
</gene>
<proteinExistence type="predicted"/>
<dbReference type="Proteomes" id="UP000305948">
    <property type="component" value="Unassembled WGS sequence"/>
</dbReference>